<dbReference type="CDD" id="cd00087">
    <property type="entry name" value="FReD"/>
    <property type="match status" value="1"/>
</dbReference>
<dbReference type="InterPro" id="IPR005135">
    <property type="entry name" value="Endo/exonuclease/phosphatase"/>
</dbReference>
<name>A0A8S3SSF5_MYTED</name>
<dbReference type="InterPro" id="IPR036056">
    <property type="entry name" value="Fibrinogen-like_C"/>
</dbReference>
<dbReference type="InterPro" id="IPR002181">
    <property type="entry name" value="Fibrinogen_a/b/g_C_dom"/>
</dbReference>
<proteinExistence type="predicted"/>
<dbReference type="Gene3D" id="3.90.215.10">
    <property type="entry name" value="Gamma Fibrinogen, chain A, domain 1"/>
    <property type="match status" value="1"/>
</dbReference>
<organism evidence="2 3">
    <name type="scientific">Mytilus edulis</name>
    <name type="common">Blue mussel</name>
    <dbReference type="NCBI Taxonomy" id="6550"/>
    <lineage>
        <taxon>Eukaryota</taxon>
        <taxon>Metazoa</taxon>
        <taxon>Spiralia</taxon>
        <taxon>Lophotrochozoa</taxon>
        <taxon>Mollusca</taxon>
        <taxon>Bivalvia</taxon>
        <taxon>Autobranchia</taxon>
        <taxon>Pteriomorphia</taxon>
        <taxon>Mytilida</taxon>
        <taxon>Mytiloidea</taxon>
        <taxon>Mytilidae</taxon>
        <taxon>Mytilinae</taxon>
        <taxon>Mytilus</taxon>
    </lineage>
</organism>
<dbReference type="InterPro" id="IPR014716">
    <property type="entry name" value="Fibrinogen_a/b/g_C_1"/>
</dbReference>
<accession>A0A8S3SSF5</accession>
<dbReference type="PROSITE" id="PS51406">
    <property type="entry name" value="FIBRINOGEN_C_2"/>
    <property type="match status" value="1"/>
</dbReference>
<protein>
    <recommendedName>
        <fullName evidence="1">Fibrinogen C-terminal domain-containing protein</fullName>
    </recommendedName>
</protein>
<dbReference type="InterPro" id="IPR036691">
    <property type="entry name" value="Endo/exonu/phosph_ase_sf"/>
</dbReference>
<dbReference type="Pfam" id="PF00147">
    <property type="entry name" value="Fibrinogen_C"/>
    <property type="match status" value="1"/>
</dbReference>
<dbReference type="OrthoDB" id="7735550at2759"/>
<sequence length="987" mass="114354">MNKPAATNVVKIQRSNIPPGPRYSSPCDKNDITLGKSSPLRIVSFNIKGFNSNKNYFDEILDKHDIVLIQEHWLFNYEKELLKQHHSDFITFSRQIDDNEPLSPISRPRGHGGIAILYRKSMSTMFSQLPDGDNRIQAIEISTTKRPICLINVYLPSRGTDKGHDAYRAALDILKELLLKYQRTHSIIIAGDFNASFHRQYKDTQDELFKNFCKENQIELPSNYPIDHTYHQGDSKSQIDYILTKSRENDDESTEYMQVKILREGHNTSDHYPVSAEFSVRLRTAQKQLNGDIVTKINWEKVDKTSYEQNLKEELKDRKYLNMRTPYGIEQATNQLISGLTNALNLSYPRRKSKFSRKKKISWSPQLAKAVGLSKKAFYLWKKVGSPPSKNNIYNLKRLETKRSVRSIQRQQTADKRIKLHEEIMMASDRDKDLFFRLIKTQRSSSSQFTHTLRTEEKEASTPNEINNVFKDHFEKLAKTNSNPNFNIGHDNLVKLDMETIVNICENQEITIQPVTSTEITKRISILKRKKAGDVEGLTAEHLIYGGTELTEFLAYNKNILDTLESTNIGIKIGTNYVGCPTCADDIMLCAGSEHDASTQLRIIENCTKNDRVKINSKKTEILMINKKNKDINLQLFNEKIDEKQNIKHLGIERQEKNNPNVENRISVARATMYSLLGAGLHGINGINPLLSYKLWRTYVIPRMLYGIEILNITKTDIQKLEAFQKKTFKQILSLPQRTADAAIYILLGAESIEQLSLFSVQKAISRKHCQEVYEKGYKTSGIYHITPLYSSCSIPVWCDMDTPPGGWLVIQKRFNGKVDFNLFWKEYREGFGNIASEYWIGLDNMFLLTNQGHYELRIDLWDFEDNKVYASYESFKIDGERDQYRLEVRGFKGSARDSLINHNNMKFSTVDKDNDNYHNYSCAREWQCGWWFNACYFTILNGKYTNDSNPSDRTISWNEWKPKQLAKTEMKIRPSRTYYKNHNSRG</sequence>
<dbReference type="Gene3D" id="3.60.10.10">
    <property type="entry name" value="Endonuclease/exonuclease/phosphatase"/>
    <property type="match status" value="1"/>
</dbReference>
<evidence type="ECO:0000313" key="3">
    <source>
        <dbReference type="Proteomes" id="UP000683360"/>
    </source>
</evidence>
<evidence type="ECO:0000259" key="1">
    <source>
        <dbReference type="PROSITE" id="PS51406"/>
    </source>
</evidence>
<dbReference type="PANTHER" id="PTHR19143">
    <property type="entry name" value="FIBRINOGEN/TENASCIN/ANGIOPOEITIN"/>
    <property type="match status" value="1"/>
</dbReference>
<dbReference type="GO" id="GO:0005615">
    <property type="term" value="C:extracellular space"/>
    <property type="evidence" value="ECO:0007669"/>
    <property type="project" value="TreeGrafter"/>
</dbReference>
<gene>
    <name evidence="2" type="ORF">MEDL_34304</name>
</gene>
<dbReference type="SUPFAM" id="SSF56219">
    <property type="entry name" value="DNase I-like"/>
    <property type="match status" value="1"/>
</dbReference>
<dbReference type="Pfam" id="PF03372">
    <property type="entry name" value="Exo_endo_phos"/>
    <property type="match status" value="1"/>
</dbReference>
<dbReference type="EMBL" id="CAJPWZ010001673">
    <property type="protein sequence ID" value="CAG2220848.1"/>
    <property type="molecule type" value="Genomic_DNA"/>
</dbReference>
<dbReference type="InterPro" id="IPR050373">
    <property type="entry name" value="Fibrinogen_C-term_domain"/>
</dbReference>
<dbReference type="Proteomes" id="UP000683360">
    <property type="component" value="Unassembled WGS sequence"/>
</dbReference>
<comment type="caution">
    <text evidence="2">The sequence shown here is derived from an EMBL/GenBank/DDBJ whole genome shotgun (WGS) entry which is preliminary data.</text>
</comment>
<feature type="domain" description="Fibrinogen C-terminal" evidence="1">
    <location>
        <begin position="761"/>
        <end position="977"/>
    </location>
</feature>
<dbReference type="SMART" id="SM00186">
    <property type="entry name" value="FBG"/>
    <property type="match status" value="1"/>
</dbReference>
<dbReference type="GO" id="GO:0003824">
    <property type="term" value="F:catalytic activity"/>
    <property type="evidence" value="ECO:0007669"/>
    <property type="project" value="InterPro"/>
</dbReference>
<dbReference type="AlphaFoldDB" id="A0A8S3SSF5"/>
<reference evidence="2" key="1">
    <citation type="submission" date="2021-03" db="EMBL/GenBank/DDBJ databases">
        <authorList>
            <person name="Bekaert M."/>
        </authorList>
    </citation>
    <scope>NUCLEOTIDE SEQUENCE</scope>
</reference>
<keyword evidence="3" id="KW-1185">Reference proteome</keyword>
<evidence type="ECO:0000313" key="2">
    <source>
        <dbReference type="EMBL" id="CAG2220848.1"/>
    </source>
</evidence>
<dbReference type="SUPFAM" id="SSF56496">
    <property type="entry name" value="Fibrinogen C-terminal domain-like"/>
    <property type="match status" value="1"/>
</dbReference>